<dbReference type="RefSeq" id="WP_185278600.1">
    <property type="nucleotide sequence ID" value="NZ_CP043641.1"/>
</dbReference>
<name>A0A7G6YAC4_9MICO</name>
<proteinExistence type="predicted"/>
<dbReference type="InterPro" id="IPR047729">
    <property type="entry name" value="Sce7726-like"/>
</dbReference>
<gene>
    <name evidence="1" type="ORF">F1C12_10070</name>
</gene>
<sequence length="295" mass="32275">MVVRRSTSASRPAVAEVFTTAVFRALADARPGGRARKVELLAPLVSDPSEQTLAEAFEAGHNYLRSNYRNEYLYKNTIISKIVFGRHTSRTAAAQLELQMGLSYADVVVFNGTSTTYEIKTELDSFARLEGQIRDYSTRSEHVNVVTSTSKAAAAEASLPAHVGIIALQRNGAMTTIRPSVGGLDRLRSDHLFQMLRTSEAIEALGNAVGYQLDVPSGDAWKRARELFSGLPVDVAHEQTIRALRGRSTTAIDLTSRDGFPDALRALAYGVDLSKVGRERLVDRLRKPLTLVLEG</sequence>
<reference evidence="2" key="1">
    <citation type="submission" date="2019-09" db="EMBL/GenBank/DDBJ databases">
        <title>Antimicrobial potential of Antarctic Bacteria.</title>
        <authorList>
            <person name="Benaud N."/>
            <person name="Edwards R.J."/>
            <person name="Ferrari B.C."/>
        </authorList>
    </citation>
    <scope>NUCLEOTIDE SEQUENCE [LARGE SCALE GENOMIC DNA]</scope>
    <source>
        <strain evidence="2">INR9</strain>
    </source>
</reference>
<dbReference type="AlphaFoldDB" id="A0A7G6YAC4"/>
<dbReference type="EMBL" id="CP043641">
    <property type="protein sequence ID" value="QNE35439.1"/>
    <property type="molecule type" value="Genomic_DNA"/>
</dbReference>
<accession>A0A7G6YAC4</accession>
<dbReference type="KEGG" id="lse:F1C12_10070"/>
<protein>
    <submittedName>
        <fullName evidence="1">Sce7726 family protein</fullName>
    </submittedName>
</protein>
<dbReference type="NCBIfam" id="NF033832">
    <property type="entry name" value="sce7726_fam"/>
    <property type="match status" value="1"/>
</dbReference>
<evidence type="ECO:0000313" key="2">
    <source>
        <dbReference type="Proteomes" id="UP000515511"/>
    </source>
</evidence>
<dbReference type="Proteomes" id="UP000515511">
    <property type="component" value="Chromosome"/>
</dbReference>
<evidence type="ECO:0000313" key="1">
    <source>
        <dbReference type="EMBL" id="QNE35439.1"/>
    </source>
</evidence>
<organism evidence="1 2">
    <name type="scientific">Leifsonia shinshuensis</name>
    <dbReference type="NCBI Taxonomy" id="150026"/>
    <lineage>
        <taxon>Bacteria</taxon>
        <taxon>Bacillati</taxon>
        <taxon>Actinomycetota</taxon>
        <taxon>Actinomycetes</taxon>
        <taxon>Micrococcales</taxon>
        <taxon>Microbacteriaceae</taxon>
        <taxon>Leifsonia</taxon>
    </lineage>
</organism>